<dbReference type="HOGENOM" id="CLU_013615_13_1_1"/>
<dbReference type="GO" id="GO:0003755">
    <property type="term" value="F:peptidyl-prolyl cis-trans isomerase activity"/>
    <property type="evidence" value="ECO:0007669"/>
    <property type="project" value="UniProtKB-KW"/>
</dbReference>
<name>N6SUF1_DENPD</name>
<dbReference type="OMA" id="ANCNSAL"/>
<dbReference type="InterPro" id="IPR001179">
    <property type="entry name" value="PPIase_FKBP_dom"/>
</dbReference>
<dbReference type="EC" id="5.2.1.8" evidence="2 7"/>
<evidence type="ECO:0000256" key="5">
    <source>
        <dbReference type="ARBA" id="ARBA00023110"/>
    </source>
</evidence>
<comment type="catalytic activity">
    <reaction evidence="1 7">
        <text>[protein]-peptidylproline (omega=180) = [protein]-peptidylproline (omega=0)</text>
        <dbReference type="Rhea" id="RHEA:16237"/>
        <dbReference type="Rhea" id="RHEA-COMP:10747"/>
        <dbReference type="Rhea" id="RHEA-COMP:10748"/>
        <dbReference type="ChEBI" id="CHEBI:83833"/>
        <dbReference type="ChEBI" id="CHEBI:83834"/>
        <dbReference type="EC" id="5.2.1.8"/>
    </reaction>
</comment>
<keyword evidence="3" id="KW-0677">Repeat</keyword>
<reference evidence="8" key="1">
    <citation type="journal article" date="2013" name="Genome Biol.">
        <title>Draft genome of the mountain pine beetle, Dendroctonus ponderosae Hopkins, a major forest pest.</title>
        <authorList>
            <person name="Keeling C.I."/>
            <person name="Yuen M.M."/>
            <person name="Liao N.Y."/>
            <person name="Docking T.R."/>
            <person name="Chan S.K."/>
            <person name="Taylor G.A."/>
            <person name="Palmquist D.L."/>
            <person name="Jackman S.D."/>
            <person name="Nguyen A."/>
            <person name="Li M."/>
            <person name="Henderson H."/>
            <person name="Janes J.K."/>
            <person name="Zhao Y."/>
            <person name="Pandoh P."/>
            <person name="Moore R."/>
            <person name="Sperling F.A."/>
            <person name="Huber D.P."/>
            <person name="Birol I."/>
            <person name="Jones S.J."/>
            <person name="Bohlmann J."/>
        </authorList>
    </citation>
    <scope>NUCLEOTIDE SEQUENCE</scope>
</reference>
<accession>N6SUF1</accession>
<evidence type="ECO:0000256" key="6">
    <source>
        <dbReference type="ARBA" id="ARBA00023235"/>
    </source>
</evidence>
<evidence type="ECO:0000256" key="3">
    <source>
        <dbReference type="ARBA" id="ARBA00022737"/>
    </source>
</evidence>
<evidence type="ECO:0000256" key="2">
    <source>
        <dbReference type="ARBA" id="ARBA00013194"/>
    </source>
</evidence>
<dbReference type="OrthoDB" id="433738at2759"/>
<evidence type="ECO:0000313" key="8">
    <source>
        <dbReference type="EMBL" id="ENN71324.1"/>
    </source>
</evidence>
<dbReference type="EMBL" id="KB741275">
    <property type="protein sequence ID" value="ENN71324.1"/>
    <property type="molecule type" value="Genomic_DNA"/>
</dbReference>
<dbReference type="FunFam" id="3.10.50.40:FF:000013">
    <property type="entry name" value="Peptidylprolyl isomerase"/>
    <property type="match status" value="1"/>
</dbReference>
<gene>
    <name evidence="8" type="ORF">YQE_11984</name>
</gene>
<dbReference type="Pfam" id="PF00254">
    <property type="entry name" value="FKBP_C"/>
    <property type="match status" value="2"/>
</dbReference>
<keyword evidence="4" id="KW-0802">TPR repeat</keyword>
<dbReference type="PANTHER" id="PTHR46512:SF9">
    <property type="entry name" value="PEPTIDYLPROLYL ISOMERASE"/>
    <property type="match status" value="1"/>
</dbReference>
<dbReference type="Gene3D" id="3.10.50.40">
    <property type="match status" value="2"/>
</dbReference>
<dbReference type="AlphaFoldDB" id="N6SUF1"/>
<organism evidence="8">
    <name type="scientific">Dendroctonus ponderosae</name>
    <name type="common">Mountain pine beetle</name>
    <dbReference type="NCBI Taxonomy" id="77166"/>
    <lineage>
        <taxon>Eukaryota</taxon>
        <taxon>Metazoa</taxon>
        <taxon>Ecdysozoa</taxon>
        <taxon>Arthropoda</taxon>
        <taxon>Hexapoda</taxon>
        <taxon>Insecta</taxon>
        <taxon>Pterygota</taxon>
        <taxon>Neoptera</taxon>
        <taxon>Endopterygota</taxon>
        <taxon>Coleoptera</taxon>
        <taxon>Polyphaga</taxon>
        <taxon>Cucujiformia</taxon>
        <taxon>Curculionidae</taxon>
        <taxon>Scolytinae</taxon>
        <taxon>Dendroctonus</taxon>
    </lineage>
</organism>
<evidence type="ECO:0000256" key="7">
    <source>
        <dbReference type="PROSITE-ProRule" id="PRU00277"/>
    </source>
</evidence>
<dbReference type="InterPro" id="IPR046357">
    <property type="entry name" value="PPIase_dom_sf"/>
</dbReference>
<proteinExistence type="predicted"/>
<evidence type="ECO:0000256" key="1">
    <source>
        <dbReference type="ARBA" id="ARBA00000971"/>
    </source>
</evidence>
<protein>
    <recommendedName>
        <fullName evidence="2 7">peptidylprolyl isomerase</fullName>
        <ecNumber evidence="2 7">5.2.1.8</ecNumber>
    </recommendedName>
</protein>
<dbReference type="SUPFAM" id="SSF48452">
    <property type="entry name" value="TPR-like"/>
    <property type="match status" value="1"/>
</dbReference>
<dbReference type="PANTHER" id="PTHR46512">
    <property type="entry name" value="PEPTIDYLPROLYL ISOMERASE"/>
    <property type="match status" value="1"/>
</dbReference>
<sequence length="346" mass="38574">MANFDICPKKDGGIMKRILKEGCGTALPPQGCKVAVHYTGTLLNGTKFDTSRDRDGPFKFDLGKGQVIKAWDVGIATMKKGEQAVITCSPEYAYGASGSPPLIPPYATLQFDVEMIDWEAEELTSEQNGVKRMEILTPGKGFITPNDGARVEIHLTGSYKGRIFEDRDATFNIGEGFEDNIISGIDIALKQFKEQESSKLAIDPLFAFGEEGSLEFSIPPDATVEYVVTLKSFEKSKELWQMDTPEKIQCIILKEKGTKYFMKRNYTYANKFYKKIPSYLESEETDTEGDIGEKRKALLLAAYLNMSICNLKLDENFEAKADANKALQLDSQNEKALFRRGLALLA</sequence>
<keyword evidence="5 7" id="KW-0697">Rotamase</keyword>
<keyword evidence="6 7" id="KW-0413">Isomerase</keyword>
<dbReference type="PROSITE" id="PS50059">
    <property type="entry name" value="FKBP_PPIASE"/>
    <property type="match status" value="2"/>
</dbReference>
<dbReference type="FunFam" id="3.10.50.40:FF:000006">
    <property type="entry name" value="Peptidyl-prolyl cis-trans isomerase"/>
    <property type="match status" value="1"/>
</dbReference>
<dbReference type="InterPro" id="IPR011990">
    <property type="entry name" value="TPR-like_helical_dom_sf"/>
</dbReference>
<dbReference type="SUPFAM" id="SSF54534">
    <property type="entry name" value="FKBP-like"/>
    <property type="match status" value="2"/>
</dbReference>
<dbReference type="InterPro" id="IPR050754">
    <property type="entry name" value="FKBP4/5/8-like"/>
</dbReference>
<feature type="non-terminal residue" evidence="8">
    <location>
        <position position="1"/>
    </location>
</feature>
<dbReference type="Gene3D" id="1.25.40.10">
    <property type="entry name" value="Tetratricopeptide repeat domain"/>
    <property type="match status" value="1"/>
</dbReference>
<evidence type="ECO:0000256" key="4">
    <source>
        <dbReference type="ARBA" id="ARBA00022803"/>
    </source>
</evidence>